<gene>
    <name evidence="2" type="ORF">EJ06DRAFT_578383</name>
</gene>
<keyword evidence="1" id="KW-0175">Coiled coil</keyword>
<protein>
    <submittedName>
        <fullName evidence="2">Uncharacterized protein</fullName>
    </submittedName>
</protein>
<evidence type="ECO:0000313" key="3">
    <source>
        <dbReference type="Proteomes" id="UP000799640"/>
    </source>
</evidence>
<evidence type="ECO:0000313" key="2">
    <source>
        <dbReference type="EMBL" id="KAF2405144.1"/>
    </source>
</evidence>
<proteinExistence type="predicted"/>
<name>A0A6G1IAD8_9PEZI</name>
<sequence length="129" mass="15216">MAPSYDTPSLARSDSQEVPFAQSINTMLQTSRSRLIEKQTEVIQTHLVRVADMRKRIKEAMEAYEKSETKRVDTELKILVKLLEERNNIERQERDQIKELQHIIQRTLRELIPVAARRINDMSKWDIQA</sequence>
<feature type="coiled-coil region" evidence="1">
    <location>
        <begin position="50"/>
        <end position="110"/>
    </location>
</feature>
<dbReference type="EMBL" id="ML996687">
    <property type="protein sequence ID" value="KAF2405144.1"/>
    <property type="molecule type" value="Genomic_DNA"/>
</dbReference>
<dbReference type="Proteomes" id="UP000799640">
    <property type="component" value="Unassembled WGS sequence"/>
</dbReference>
<reference evidence="2" key="1">
    <citation type="journal article" date="2020" name="Stud. Mycol.">
        <title>101 Dothideomycetes genomes: a test case for predicting lifestyles and emergence of pathogens.</title>
        <authorList>
            <person name="Haridas S."/>
            <person name="Albert R."/>
            <person name="Binder M."/>
            <person name="Bloem J."/>
            <person name="Labutti K."/>
            <person name="Salamov A."/>
            <person name="Andreopoulos B."/>
            <person name="Baker S."/>
            <person name="Barry K."/>
            <person name="Bills G."/>
            <person name="Bluhm B."/>
            <person name="Cannon C."/>
            <person name="Castanera R."/>
            <person name="Culley D."/>
            <person name="Daum C."/>
            <person name="Ezra D."/>
            <person name="Gonzalez J."/>
            <person name="Henrissat B."/>
            <person name="Kuo A."/>
            <person name="Liang C."/>
            <person name="Lipzen A."/>
            <person name="Lutzoni F."/>
            <person name="Magnuson J."/>
            <person name="Mondo S."/>
            <person name="Nolan M."/>
            <person name="Ohm R."/>
            <person name="Pangilinan J."/>
            <person name="Park H.-J."/>
            <person name="Ramirez L."/>
            <person name="Alfaro M."/>
            <person name="Sun H."/>
            <person name="Tritt A."/>
            <person name="Yoshinaga Y."/>
            <person name="Zwiers L.-H."/>
            <person name="Turgeon B."/>
            <person name="Goodwin S."/>
            <person name="Spatafora J."/>
            <person name="Crous P."/>
            <person name="Grigoriev I."/>
        </authorList>
    </citation>
    <scope>NUCLEOTIDE SEQUENCE</scope>
    <source>
        <strain evidence="2">CBS 262.69</strain>
    </source>
</reference>
<organism evidence="2 3">
    <name type="scientific">Trichodelitschia bisporula</name>
    <dbReference type="NCBI Taxonomy" id="703511"/>
    <lineage>
        <taxon>Eukaryota</taxon>
        <taxon>Fungi</taxon>
        <taxon>Dikarya</taxon>
        <taxon>Ascomycota</taxon>
        <taxon>Pezizomycotina</taxon>
        <taxon>Dothideomycetes</taxon>
        <taxon>Dothideomycetes incertae sedis</taxon>
        <taxon>Phaeotrichales</taxon>
        <taxon>Phaeotrichaceae</taxon>
        <taxon>Trichodelitschia</taxon>
    </lineage>
</organism>
<dbReference type="AlphaFoldDB" id="A0A6G1IAD8"/>
<evidence type="ECO:0000256" key="1">
    <source>
        <dbReference type="SAM" id="Coils"/>
    </source>
</evidence>
<keyword evidence="3" id="KW-1185">Reference proteome</keyword>
<accession>A0A6G1IAD8</accession>